<keyword evidence="3" id="KW-0805">Transcription regulation</keyword>
<comment type="caution">
    <text evidence="7">The sequence shown here is derived from an EMBL/GenBank/DDBJ whole genome shotgun (WGS) entry which is preliminary data.</text>
</comment>
<keyword evidence="5" id="KW-0539">Nucleus</keyword>
<evidence type="ECO:0000256" key="3">
    <source>
        <dbReference type="ARBA" id="ARBA00023015"/>
    </source>
</evidence>
<evidence type="ECO:0000256" key="4">
    <source>
        <dbReference type="ARBA" id="ARBA00023163"/>
    </source>
</evidence>
<dbReference type="GeneID" id="81622810"/>
<dbReference type="Proteomes" id="UP001148312">
    <property type="component" value="Unassembled WGS sequence"/>
</dbReference>
<dbReference type="GO" id="GO:0000981">
    <property type="term" value="F:DNA-binding transcription factor activity, RNA polymerase II-specific"/>
    <property type="evidence" value="ECO:0007669"/>
    <property type="project" value="InterPro"/>
</dbReference>
<evidence type="ECO:0000313" key="7">
    <source>
        <dbReference type="EMBL" id="KAJ5491391.1"/>
    </source>
</evidence>
<evidence type="ECO:0000256" key="1">
    <source>
        <dbReference type="ARBA" id="ARBA00004123"/>
    </source>
</evidence>
<protein>
    <recommendedName>
        <fullName evidence="9">Transcription factor domain-containing protein</fullName>
    </recommendedName>
</protein>
<sequence>MVELPAQDQIKNYVALYLQYCHQQPLWLFDPIDFVTTTNLPDEVVYGISCLALRHSPRQGSDTETDQLCRQYTVLAHGIINLRIARGTVNMSTMQALCCIALAEYVANDTHLAWVHIGLVTNLIKCGNIDIEQHGGKSTPNLDARRRLFWSVSFLNQQFGPRCLSLDILQDVQRPRYMTPNNDNSSEMGVAPPQIPLESGSLSPRGSIWIYMVQLGSLWREVQHYISHCASGHFTPPWSSRSGYTIIGAHLMDLETNFPTTHRWDSVKIYERSANELQRDRGYWSPWLYLQFTYHAVHSVINHPFLYSWRPQQSAQLSVPNTFWRTSSELALIHTTWTVRLIDLLVEKNYQLSDPSIGHLVAIALTIQLYYCRAADPAQQSHTSGKRLFEPSFFELLNDRSLQADNVTVETEMFHHPLRPVDTLDGGQALPPYSSTVPNRLSSESQESEKWRNDALSSINASVDDALVQGSLSETVFGWSPQGLQNDASYMEVTRDPFFQFQDQDRPYLGTWEIGNL</sequence>
<evidence type="ECO:0008006" key="9">
    <source>
        <dbReference type="Google" id="ProtNLM"/>
    </source>
</evidence>
<reference evidence="7" key="2">
    <citation type="journal article" date="2023" name="IMA Fungus">
        <title>Comparative genomic study of the Penicillium genus elucidates a diverse pangenome and 15 lateral gene transfer events.</title>
        <authorList>
            <person name="Petersen C."/>
            <person name="Sorensen T."/>
            <person name="Nielsen M.R."/>
            <person name="Sondergaard T.E."/>
            <person name="Sorensen J.L."/>
            <person name="Fitzpatrick D.A."/>
            <person name="Frisvad J.C."/>
            <person name="Nielsen K.L."/>
        </authorList>
    </citation>
    <scope>NUCLEOTIDE SEQUENCE</scope>
    <source>
        <strain evidence="7">IBT 30728</strain>
    </source>
</reference>
<evidence type="ECO:0000256" key="2">
    <source>
        <dbReference type="ARBA" id="ARBA00022723"/>
    </source>
</evidence>
<evidence type="ECO:0000256" key="6">
    <source>
        <dbReference type="SAM" id="MobiDB-lite"/>
    </source>
</evidence>
<reference evidence="7" key="1">
    <citation type="submission" date="2022-12" db="EMBL/GenBank/DDBJ databases">
        <authorList>
            <person name="Petersen C."/>
        </authorList>
    </citation>
    <scope>NUCLEOTIDE SEQUENCE</scope>
    <source>
        <strain evidence="7">IBT 30728</strain>
    </source>
</reference>
<evidence type="ECO:0000313" key="8">
    <source>
        <dbReference type="Proteomes" id="UP001148312"/>
    </source>
</evidence>
<dbReference type="PANTHER" id="PTHR47338">
    <property type="entry name" value="ZN(II)2CYS6 TRANSCRIPTION FACTOR (EUROFUNG)-RELATED"/>
    <property type="match status" value="1"/>
</dbReference>
<proteinExistence type="predicted"/>
<dbReference type="EMBL" id="JAPWDQ010000003">
    <property type="protein sequence ID" value="KAJ5491391.1"/>
    <property type="molecule type" value="Genomic_DNA"/>
</dbReference>
<dbReference type="GO" id="GO:0046872">
    <property type="term" value="F:metal ion binding"/>
    <property type="evidence" value="ECO:0007669"/>
    <property type="project" value="UniProtKB-KW"/>
</dbReference>
<dbReference type="CDD" id="cd12148">
    <property type="entry name" value="fungal_TF_MHR"/>
    <property type="match status" value="1"/>
</dbReference>
<dbReference type="PANTHER" id="PTHR47338:SF6">
    <property type="entry name" value="ZN(II)2CYS6 TRANSCRIPTION FACTOR (EUROFUNG)"/>
    <property type="match status" value="1"/>
</dbReference>
<feature type="region of interest" description="Disordered" evidence="6">
    <location>
        <begin position="425"/>
        <end position="449"/>
    </location>
</feature>
<organism evidence="7 8">
    <name type="scientific">Penicillium diatomitis</name>
    <dbReference type="NCBI Taxonomy" id="2819901"/>
    <lineage>
        <taxon>Eukaryota</taxon>
        <taxon>Fungi</taxon>
        <taxon>Dikarya</taxon>
        <taxon>Ascomycota</taxon>
        <taxon>Pezizomycotina</taxon>
        <taxon>Eurotiomycetes</taxon>
        <taxon>Eurotiomycetidae</taxon>
        <taxon>Eurotiales</taxon>
        <taxon>Aspergillaceae</taxon>
        <taxon>Penicillium</taxon>
    </lineage>
</organism>
<dbReference type="AlphaFoldDB" id="A0A9W9XFP6"/>
<dbReference type="GO" id="GO:0005634">
    <property type="term" value="C:nucleus"/>
    <property type="evidence" value="ECO:0007669"/>
    <property type="project" value="UniProtKB-SubCell"/>
</dbReference>
<keyword evidence="4" id="KW-0804">Transcription</keyword>
<dbReference type="RefSeq" id="XP_056792520.1">
    <property type="nucleotide sequence ID" value="XM_056932561.1"/>
</dbReference>
<accession>A0A9W9XFP6</accession>
<keyword evidence="8" id="KW-1185">Reference proteome</keyword>
<name>A0A9W9XFP6_9EURO</name>
<comment type="subcellular location">
    <subcellularLocation>
        <location evidence="1">Nucleus</location>
    </subcellularLocation>
</comment>
<feature type="compositionally biased region" description="Polar residues" evidence="6">
    <location>
        <begin position="433"/>
        <end position="445"/>
    </location>
</feature>
<gene>
    <name evidence="7" type="ORF">N7539_002958</name>
</gene>
<dbReference type="InterPro" id="IPR050815">
    <property type="entry name" value="TF_fung"/>
</dbReference>
<keyword evidence="2" id="KW-0479">Metal-binding</keyword>
<evidence type="ECO:0000256" key="5">
    <source>
        <dbReference type="ARBA" id="ARBA00023242"/>
    </source>
</evidence>